<feature type="domain" description="SAM" evidence="1">
    <location>
        <begin position="5"/>
        <end position="68"/>
    </location>
</feature>
<name>E9GCZ3_DAPPU</name>
<dbReference type="KEGG" id="dpx:DAPPUDRAFT_37586"/>
<reference evidence="2 3" key="1">
    <citation type="journal article" date="2011" name="Science">
        <title>The ecoresponsive genome of Daphnia pulex.</title>
        <authorList>
            <person name="Colbourne J.K."/>
            <person name="Pfrender M.E."/>
            <person name="Gilbert D."/>
            <person name="Thomas W.K."/>
            <person name="Tucker A."/>
            <person name="Oakley T.H."/>
            <person name="Tokishita S."/>
            <person name="Aerts A."/>
            <person name="Arnold G.J."/>
            <person name="Basu M.K."/>
            <person name="Bauer D.J."/>
            <person name="Caceres C.E."/>
            <person name="Carmel L."/>
            <person name="Casola C."/>
            <person name="Choi J.H."/>
            <person name="Detter J.C."/>
            <person name="Dong Q."/>
            <person name="Dusheyko S."/>
            <person name="Eads B.D."/>
            <person name="Frohlich T."/>
            <person name="Geiler-Samerotte K.A."/>
            <person name="Gerlach D."/>
            <person name="Hatcher P."/>
            <person name="Jogdeo S."/>
            <person name="Krijgsveld J."/>
            <person name="Kriventseva E.V."/>
            <person name="Kultz D."/>
            <person name="Laforsch C."/>
            <person name="Lindquist E."/>
            <person name="Lopez J."/>
            <person name="Manak J.R."/>
            <person name="Muller J."/>
            <person name="Pangilinan J."/>
            <person name="Patwardhan R.P."/>
            <person name="Pitluck S."/>
            <person name="Pritham E.J."/>
            <person name="Rechtsteiner A."/>
            <person name="Rho M."/>
            <person name="Rogozin I.B."/>
            <person name="Sakarya O."/>
            <person name="Salamov A."/>
            <person name="Schaack S."/>
            <person name="Shapiro H."/>
            <person name="Shiga Y."/>
            <person name="Skalitzky C."/>
            <person name="Smith Z."/>
            <person name="Souvorov A."/>
            <person name="Sung W."/>
            <person name="Tang Z."/>
            <person name="Tsuchiya D."/>
            <person name="Tu H."/>
            <person name="Vos H."/>
            <person name="Wang M."/>
            <person name="Wolf Y.I."/>
            <person name="Yamagata H."/>
            <person name="Yamada T."/>
            <person name="Ye Y."/>
            <person name="Shaw J.R."/>
            <person name="Andrews J."/>
            <person name="Crease T.J."/>
            <person name="Tang H."/>
            <person name="Lucas S.M."/>
            <person name="Robertson H.M."/>
            <person name="Bork P."/>
            <person name="Koonin E.V."/>
            <person name="Zdobnov E.M."/>
            <person name="Grigoriev I.V."/>
            <person name="Lynch M."/>
            <person name="Boore J.L."/>
        </authorList>
    </citation>
    <scope>NUCLEOTIDE SEQUENCE [LARGE SCALE GENOMIC DNA]</scope>
</reference>
<dbReference type="SMART" id="SM00454">
    <property type="entry name" value="SAM"/>
    <property type="match status" value="1"/>
</dbReference>
<dbReference type="HOGENOM" id="CLU_2729509_0_0_1"/>
<dbReference type="Gene3D" id="1.10.150.50">
    <property type="entry name" value="Transcription Factor, Ets-1"/>
    <property type="match status" value="1"/>
</dbReference>
<accession>E9GCZ3</accession>
<dbReference type="PANTHER" id="PTHR24135">
    <property type="entry name" value="SH3 AND MULTIPLE ANKYRIN REPEAT DOMAINS PROTEIN"/>
    <property type="match status" value="1"/>
</dbReference>
<dbReference type="InterPro" id="IPR051569">
    <property type="entry name" value="SHANK"/>
</dbReference>
<dbReference type="Proteomes" id="UP000000305">
    <property type="component" value="Unassembled WGS sequence"/>
</dbReference>
<dbReference type="FunFam" id="1.10.150.50:FF:000021">
    <property type="entry name" value="Diacylglycerol kinase"/>
    <property type="match status" value="1"/>
</dbReference>
<keyword evidence="3" id="KW-1185">Reference proteome</keyword>
<organism evidence="2 3">
    <name type="scientific">Daphnia pulex</name>
    <name type="common">Water flea</name>
    <dbReference type="NCBI Taxonomy" id="6669"/>
    <lineage>
        <taxon>Eukaryota</taxon>
        <taxon>Metazoa</taxon>
        <taxon>Ecdysozoa</taxon>
        <taxon>Arthropoda</taxon>
        <taxon>Crustacea</taxon>
        <taxon>Branchiopoda</taxon>
        <taxon>Diplostraca</taxon>
        <taxon>Cladocera</taxon>
        <taxon>Anomopoda</taxon>
        <taxon>Daphniidae</taxon>
        <taxon>Daphnia</taxon>
    </lineage>
</organism>
<evidence type="ECO:0000259" key="1">
    <source>
        <dbReference type="PROSITE" id="PS50105"/>
    </source>
</evidence>
<dbReference type="PROSITE" id="PS50105">
    <property type="entry name" value="SAM_DOMAIN"/>
    <property type="match status" value="1"/>
</dbReference>
<evidence type="ECO:0000313" key="2">
    <source>
        <dbReference type="EMBL" id="EFX82639.1"/>
    </source>
</evidence>
<dbReference type="InterPro" id="IPR013761">
    <property type="entry name" value="SAM/pointed_sf"/>
</dbReference>
<dbReference type="Pfam" id="PF07647">
    <property type="entry name" value="SAM_2"/>
    <property type="match status" value="1"/>
</dbReference>
<dbReference type="OrthoDB" id="196165at2759"/>
<dbReference type="eggNOG" id="KOG1170">
    <property type="taxonomic scope" value="Eukaryota"/>
</dbReference>
<protein>
    <recommendedName>
        <fullName evidence="1">SAM domain-containing protein</fullName>
    </recommendedName>
</protein>
<sequence>NVHLWGNGEVAVWLESLQLDEYRDDFIRHDIRGSELLTLERRDLKELGIHKVGHIKRIQQAILEIKENARLS</sequence>
<dbReference type="InterPro" id="IPR001660">
    <property type="entry name" value="SAM"/>
</dbReference>
<feature type="non-terminal residue" evidence="2">
    <location>
        <position position="72"/>
    </location>
</feature>
<dbReference type="InParanoid" id="E9GCZ3"/>
<gene>
    <name evidence="2" type="ORF">DAPPUDRAFT_37586</name>
</gene>
<dbReference type="SUPFAM" id="SSF47769">
    <property type="entry name" value="SAM/Pointed domain"/>
    <property type="match status" value="1"/>
</dbReference>
<dbReference type="STRING" id="6669.E9GCZ3"/>
<feature type="non-terminal residue" evidence="2">
    <location>
        <position position="1"/>
    </location>
</feature>
<dbReference type="AlphaFoldDB" id="E9GCZ3"/>
<evidence type="ECO:0000313" key="3">
    <source>
        <dbReference type="Proteomes" id="UP000000305"/>
    </source>
</evidence>
<dbReference type="EMBL" id="GL732539">
    <property type="protein sequence ID" value="EFX82639.1"/>
    <property type="molecule type" value="Genomic_DNA"/>
</dbReference>
<dbReference type="PANTHER" id="PTHR24135:SF28">
    <property type="entry name" value="LD13733P"/>
    <property type="match status" value="1"/>
</dbReference>
<proteinExistence type="predicted"/>